<feature type="signal peptide" evidence="1">
    <location>
        <begin position="1"/>
        <end position="18"/>
    </location>
</feature>
<dbReference type="RefSeq" id="WP_121850347.1">
    <property type="nucleotide sequence ID" value="NZ_CP032050.1"/>
</dbReference>
<sequence length="163" mass="18787">MNFKAVLFLLMLWLPSTAPDIVQVRQAYIEAAESEQVLKKLYDDLSSVANNDQSTLVAYKGAVTAMMARYADGFKDKKNYFKEGRDLLEQAVLKDPENVEIRCVRLSVQENVPKITGYHKEIEEDRKYILDHYEGMDDDSAKKFVKGFVQQSESFSEDQKQLF</sequence>
<name>A0A3G2LAW3_9FLAO</name>
<dbReference type="KEGG" id="emar:D1013_19090"/>
<reference evidence="2 3" key="1">
    <citation type="submission" date="2018-08" db="EMBL/GenBank/DDBJ databases">
        <title>The reduced genetic potential of extracellular carbohydrate catabolism in Euzebyella marina RN62, a Flavobacteriia bacterium isolated from the hadal water.</title>
        <authorList>
            <person name="Xue C."/>
        </authorList>
    </citation>
    <scope>NUCLEOTIDE SEQUENCE [LARGE SCALE GENOMIC DNA]</scope>
    <source>
        <strain evidence="2 3">RN62</strain>
    </source>
</reference>
<feature type="chain" id="PRO_5018196776" evidence="1">
    <location>
        <begin position="19"/>
        <end position="163"/>
    </location>
</feature>
<keyword evidence="3" id="KW-1185">Reference proteome</keyword>
<dbReference type="Proteomes" id="UP000276309">
    <property type="component" value="Chromosome"/>
</dbReference>
<organism evidence="2 3">
    <name type="scientific">Euzebyella marina</name>
    <dbReference type="NCBI Taxonomy" id="1761453"/>
    <lineage>
        <taxon>Bacteria</taxon>
        <taxon>Pseudomonadati</taxon>
        <taxon>Bacteroidota</taxon>
        <taxon>Flavobacteriia</taxon>
        <taxon>Flavobacteriales</taxon>
        <taxon>Flavobacteriaceae</taxon>
        <taxon>Euzebyella</taxon>
    </lineage>
</organism>
<protein>
    <submittedName>
        <fullName evidence="2">Uncharacterized protein</fullName>
    </submittedName>
</protein>
<evidence type="ECO:0000313" key="3">
    <source>
        <dbReference type="Proteomes" id="UP000276309"/>
    </source>
</evidence>
<evidence type="ECO:0000256" key="1">
    <source>
        <dbReference type="SAM" id="SignalP"/>
    </source>
</evidence>
<dbReference type="EMBL" id="CP032050">
    <property type="protein sequence ID" value="AYN69341.1"/>
    <property type="molecule type" value="Genomic_DNA"/>
</dbReference>
<dbReference type="OrthoDB" id="663842at2"/>
<proteinExistence type="predicted"/>
<gene>
    <name evidence="2" type="ORF">D1013_19090</name>
</gene>
<evidence type="ECO:0000313" key="2">
    <source>
        <dbReference type="EMBL" id="AYN69341.1"/>
    </source>
</evidence>
<dbReference type="AlphaFoldDB" id="A0A3G2LAW3"/>
<keyword evidence="1" id="KW-0732">Signal</keyword>
<accession>A0A3G2LAW3</accession>